<protein>
    <submittedName>
        <fullName evidence="1">Uncharacterized protein</fullName>
    </submittedName>
</protein>
<proteinExistence type="predicted"/>
<evidence type="ECO:0000313" key="1">
    <source>
        <dbReference type="EMBL" id="MCM5681782.1"/>
    </source>
</evidence>
<comment type="caution">
    <text evidence="1">The sequence shown here is derived from an EMBL/GenBank/DDBJ whole genome shotgun (WGS) entry which is preliminary data.</text>
</comment>
<name>A0ABT0YU38_9BURK</name>
<reference evidence="1" key="1">
    <citation type="submission" date="2022-05" db="EMBL/GenBank/DDBJ databases">
        <title>Schlegelella sp. nov., isolated from mangrove soil.</title>
        <authorList>
            <person name="Liu Y."/>
            <person name="Ge X."/>
            <person name="Liu W."/>
        </authorList>
    </citation>
    <scope>NUCLEOTIDE SEQUENCE</scope>
    <source>
        <strain evidence="1">S2-27</strain>
    </source>
</reference>
<keyword evidence="2" id="KW-1185">Reference proteome</keyword>
<dbReference type="Proteomes" id="UP001165541">
    <property type="component" value="Unassembled WGS sequence"/>
</dbReference>
<organism evidence="1 2">
    <name type="scientific">Caldimonas mangrovi</name>
    <dbReference type="NCBI Taxonomy" id="2944811"/>
    <lineage>
        <taxon>Bacteria</taxon>
        <taxon>Pseudomonadati</taxon>
        <taxon>Pseudomonadota</taxon>
        <taxon>Betaproteobacteria</taxon>
        <taxon>Burkholderiales</taxon>
        <taxon>Sphaerotilaceae</taxon>
        <taxon>Caldimonas</taxon>
    </lineage>
</organism>
<dbReference type="EMBL" id="JAMKFE010000014">
    <property type="protein sequence ID" value="MCM5681782.1"/>
    <property type="molecule type" value="Genomic_DNA"/>
</dbReference>
<gene>
    <name evidence="1" type="ORF">M8A51_19820</name>
</gene>
<evidence type="ECO:0000313" key="2">
    <source>
        <dbReference type="Proteomes" id="UP001165541"/>
    </source>
</evidence>
<sequence length="141" mass="14582">MPLLLDSLRWLLAAGLAANGTAMLADPAAWYHAVPGVALTGPLNFHFVRDIGAAYFVAAGGLAWRAWRPHTGAPAAFAGAGFLVLHAGVHVGETLAGLCGWSTLLRDVPGVVLPAALAFALAWPARALPSSTPLIRNPHHA</sequence>
<accession>A0ABT0YU38</accession>
<dbReference type="RefSeq" id="WP_251780265.1">
    <property type="nucleotide sequence ID" value="NZ_JAMKFE010000014.1"/>
</dbReference>